<organism evidence="2 5">
    <name type="scientific">Burkholderia contaminans</name>
    <dbReference type="NCBI Taxonomy" id="488447"/>
    <lineage>
        <taxon>Bacteria</taxon>
        <taxon>Pseudomonadati</taxon>
        <taxon>Pseudomonadota</taxon>
        <taxon>Betaproteobacteria</taxon>
        <taxon>Burkholderiales</taxon>
        <taxon>Burkholderiaceae</taxon>
        <taxon>Burkholderia</taxon>
        <taxon>Burkholderia cepacia complex</taxon>
    </lineage>
</organism>
<dbReference type="Proteomes" id="UP000664048">
    <property type="component" value="Unassembled WGS sequence"/>
</dbReference>
<gene>
    <name evidence="3" type="ORF">J4M89_35080</name>
    <name evidence="2" type="ORF">JIN94_35240</name>
    <name evidence="4" type="ORF">LXE91_32320</name>
</gene>
<dbReference type="GeneID" id="93195570"/>
<evidence type="ECO:0000313" key="7">
    <source>
        <dbReference type="Proteomes" id="UP001220209"/>
    </source>
</evidence>
<feature type="compositionally biased region" description="Polar residues" evidence="1">
    <location>
        <begin position="41"/>
        <end position="50"/>
    </location>
</feature>
<proteinExistence type="predicted"/>
<reference evidence="3 6" key="2">
    <citation type="submission" date="2021-03" db="EMBL/GenBank/DDBJ databases">
        <title>Clinical course, treatment and visual outcome of an outbreak of Burkholderia contaminans endophthalmitis following cataract surgery.</title>
        <authorList>
            <person name="Lind C."/>
            <person name="Olsen K."/>
            <person name="Angelsen N.K."/>
            <person name="Krefting E.A."/>
            <person name="Fossen K."/>
            <person name="Gravningen K."/>
            <person name="Depoorter E."/>
            <person name="Vandamme P."/>
            <person name="Bertelsen G."/>
        </authorList>
    </citation>
    <scope>NUCLEOTIDE SEQUENCE [LARGE SCALE GENOMIC DNA]</scope>
    <source>
        <strain evidence="3 6">51242556</strain>
    </source>
</reference>
<dbReference type="Proteomes" id="UP000611459">
    <property type="component" value="Unassembled WGS sequence"/>
</dbReference>
<dbReference type="EMBL" id="JAENIB010000027">
    <property type="protein sequence ID" value="MBK1935156.1"/>
    <property type="molecule type" value="Genomic_DNA"/>
</dbReference>
<evidence type="ECO:0000313" key="5">
    <source>
        <dbReference type="Proteomes" id="UP000611459"/>
    </source>
</evidence>
<evidence type="ECO:0000256" key="1">
    <source>
        <dbReference type="SAM" id="MobiDB-lite"/>
    </source>
</evidence>
<protein>
    <recommendedName>
        <fullName evidence="8">Lipoprotein</fullName>
    </recommendedName>
</protein>
<evidence type="ECO:0000313" key="4">
    <source>
        <dbReference type="EMBL" id="WFN22667.1"/>
    </source>
</evidence>
<dbReference type="EMBL" id="JAGEMX010000020">
    <property type="protein sequence ID" value="MBO1834620.1"/>
    <property type="molecule type" value="Genomic_DNA"/>
</dbReference>
<dbReference type="RefSeq" id="WP_046196581.1">
    <property type="nucleotide sequence ID" value="NZ_AP018359.1"/>
</dbReference>
<reference evidence="2" key="1">
    <citation type="submission" date="2021-01" db="EMBL/GenBank/DDBJ databases">
        <title>Outbreak of Burkholderia contaminns endophthalmitis traced to a clinical ventilation system.</title>
        <authorList>
            <person name="Lipuma J."/>
            <person name="Spilker T."/>
            <person name="Kratholm J."/>
        </authorList>
    </citation>
    <scope>NUCLEOTIDE SEQUENCE</scope>
    <source>
        <strain evidence="2">HI4954</strain>
    </source>
</reference>
<feature type="compositionally biased region" description="Polar residues" evidence="1">
    <location>
        <begin position="57"/>
        <end position="68"/>
    </location>
</feature>
<evidence type="ECO:0000313" key="2">
    <source>
        <dbReference type="EMBL" id="MBK1935156.1"/>
    </source>
</evidence>
<evidence type="ECO:0000313" key="6">
    <source>
        <dbReference type="Proteomes" id="UP000664048"/>
    </source>
</evidence>
<evidence type="ECO:0008006" key="8">
    <source>
        <dbReference type="Google" id="ProtNLM"/>
    </source>
</evidence>
<feature type="region of interest" description="Disordered" evidence="1">
    <location>
        <begin position="25"/>
        <end position="77"/>
    </location>
</feature>
<reference evidence="4 7" key="3">
    <citation type="submission" date="2021-12" db="EMBL/GenBank/DDBJ databases">
        <title>Genomic and phenotypic characterization of three Burkholderia contaminans isolates recovered from different sources.</title>
        <authorList>
            <person name="Lopez De Volder A."/>
            <person name="Fan Y."/>
            <person name="Nunvar J."/>
            <person name="Herrera T."/>
            <person name="Timp W."/>
            <person name="Degrossi J."/>
        </authorList>
    </citation>
    <scope>NUCLEOTIDE SEQUENCE [LARGE SCALE GENOMIC DNA]</scope>
    <source>
        <strain evidence="4 7">LMG 23361</strain>
    </source>
</reference>
<accession>A0A1E3FRT2</accession>
<dbReference type="OrthoDB" id="9035260at2"/>
<evidence type="ECO:0000313" key="3">
    <source>
        <dbReference type="EMBL" id="MBO1834620.1"/>
    </source>
</evidence>
<name>A0A1E3FRT2_9BURK</name>
<keyword evidence="6" id="KW-1185">Reference proteome</keyword>
<dbReference type="EMBL" id="CP090642">
    <property type="protein sequence ID" value="WFN22667.1"/>
    <property type="molecule type" value="Genomic_DNA"/>
</dbReference>
<dbReference type="AlphaFoldDB" id="A0A1E3FRT2"/>
<dbReference type="Proteomes" id="UP001220209">
    <property type="component" value="Chromosome 3"/>
</dbReference>
<sequence>MQLKKVILVPALIAVAIMSGCGDKHDSNEPNSVAGSPAQPTPSKASSETPSVGGPVSQAQLANVQQPAVPSAPTPDAEGLIRAHFDELFAVDANGNLSPKVPIEVNGTQMTPGVSFGGRDQFGGFAFGQAVGHDFGVRRLQSGFVQIVKLYN</sequence>
<dbReference type="PROSITE" id="PS51257">
    <property type="entry name" value="PROKAR_LIPOPROTEIN"/>
    <property type="match status" value="1"/>
</dbReference>